<comment type="caution">
    <text evidence="2">The sequence shown here is derived from an EMBL/GenBank/DDBJ whole genome shotgun (WGS) entry which is preliminary data.</text>
</comment>
<dbReference type="InterPro" id="IPR029044">
    <property type="entry name" value="Nucleotide-diphossugar_trans"/>
</dbReference>
<dbReference type="Gene3D" id="3.90.550.10">
    <property type="entry name" value="Spore Coat Polysaccharide Biosynthesis Protein SpsA, Chain A"/>
    <property type="match status" value="1"/>
</dbReference>
<feature type="domain" description="Glycosyltransferase 2-like" evidence="1">
    <location>
        <begin position="22"/>
        <end position="168"/>
    </location>
</feature>
<evidence type="ECO:0000259" key="1">
    <source>
        <dbReference type="Pfam" id="PF00535"/>
    </source>
</evidence>
<dbReference type="PANTHER" id="PTHR22916">
    <property type="entry name" value="GLYCOSYLTRANSFERASE"/>
    <property type="match status" value="1"/>
</dbReference>
<dbReference type="InterPro" id="IPR001173">
    <property type="entry name" value="Glyco_trans_2-like"/>
</dbReference>
<dbReference type="SUPFAM" id="SSF53448">
    <property type="entry name" value="Nucleotide-diphospho-sugar transferases"/>
    <property type="match status" value="1"/>
</dbReference>
<evidence type="ECO:0000313" key="2">
    <source>
        <dbReference type="EMBL" id="KKR12598.1"/>
    </source>
</evidence>
<gene>
    <name evidence="2" type="ORF">UT41_C0001G0142</name>
</gene>
<accession>A0A0G0NAY0</accession>
<dbReference type="AlphaFoldDB" id="A0A0G0NAY0"/>
<dbReference type="Proteomes" id="UP000034665">
    <property type="component" value="Unassembled WGS sequence"/>
</dbReference>
<dbReference type="Pfam" id="PF00535">
    <property type="entry name" value="Glycos_transf_2"/>
    <property type="match status" value="1"/>
</dbReference>
<evidence type="ECO:0000313" key="3">
    <source>
        <dbReference type="Proteomes" id="UP000034665"/>
    </source>
</evidence>
<proteinExistence type="predicted"/>
<dbReference type="GO" id="GO:0016758">
    <property type="term" value="F:hexosyltransferase activity"/>
    <property type="evidence" value="ECO:0007669"/>
    <property type="project" value="UniProtKB-ARBA"/>
</dbReference>
<organism evidence="2 3">
    <name type="scientific">Candidatus Wolfebacteria bacterium GW2011_GWC2_39_22</name>
    <dbReference type="NCBI Taxonomy" id="1619013"/>
    <lineage>
        <taxon>Bacteria</taxon>
        <taxon>Candidatus Wolfeibacteriota</taxon>
    </lineage>
</organism>
<protein>
    <recommendedName>
        <fullName evidence="1">Glycosyltransferase 2-like domain-containing protein</fullName>
    </recommendedName>
</protein>
<dbReference type="EMBL" id="LBWR01000001">
    <property type="protein sequence ID" value="KKR12598.1"/>
    <property type="molecule type" value="Genomic_DNA"/>
</dbReference>
<dbReference type="PANTHER" id="PTHR22916:SF3">
    <property type="entry name" value="UDP-GLCNAC:BETAGAL BETA-1,3-N-ACETYLGLUCOSAMINYLTRANSFERASE-LIKE PROTEIN 1"/>
    <property type="match status" value="1"/>
</dbReference>
<name>A0A0G0NAY0_9BACT</name>
<sequence>MISIITSLYKSDRYLNTYTEQLRIFTDELLRNNVEFEVIVIANDVTERERNLQSVFSKEKWFVFSAVKLEPLYVTWNRGVAMAKGDIICFWNADDVRSAKAIIDGIRRINEGAELVYHPFLIKWYLNVLDWSIFVKRRTILPPLYDQKEFTRSMHCGPFFLFTKSLYQAVGPFDEQFKIVADFDWCIRAANKTNKFVLSKESAGIFRVDGNGLSSGGKPIHVAENNVVYLRHSVSDKLQEVDQNLMAPYKPESILHDGVYSIITI</sequence>
<dbReference type="STRING" id="1619013.UT41_C0001G0142"/>
<reference evidence="2 3" key="1">
    <citation type="journal article" date="2015" name="Nature">
        <title>rRNA introns, odd ribosomes, and small enigmatic genomes across a large radiation of phyla.</title>
        <authorList>
            <person name="Brown C.T."/>
            <person name="Hug L.A."/>
            <person name="Thomas B.C."/>
            <person name="Sharon I."/>
            <person name="Castelle C.J."/>
            <person name="Singh A."/>
            <person name="Wilkins M.J."/>
            <person name="Williams K.H."/>
            <person name="Banfield J.F."/>
        </authorList>
    </citation>
    <scope>NUCLEOTIDE SEQUENCE [LARGE SCALE GENOMIC DNA]</scope>
</reference>